<dbReference type="Proteomes" id="UP001465976">
    <property type="component" value="Unassembled WGS sequence"/>
</dbReference>
<dbReference type="InterPro" id="IPR052953">
    <property type="entry name" value="Ser-rich/MCO-related"/>
</dbReference>
<proteinExistence type="predicted"/>
<dbReference type="PANTHER" id="PTHR34883:SF15">
    <property type="entry name" value="EXTRACELLULAR SERINE-RICH PROTEIN"/>
    <property type="match status" value="1"/>
</dbReference>
<dbReference type="Gene3D" id="2.60.40.420">
    <property type="entry name" value="Cupredoxins - blue copper proteins"/>
    <property type="match status" value="1"/>
</dbReference>
<feature type="region of interest" description="Disordered" evidence="1">
    <location>
        <begin position="140"/>
        <end position="208"/>
    </location>
</feature>
<feature type="compositionally biased region" description="Low complexity" evidence="1">
    <location>
        <begin position="146"/>
        <end position="199"/>
    </location>
</feature>
<sequence>MRFSTVAATLLPAAGVLAATQTVTVGDNNALAFSPSSLTAAMGDTIEFQFKSKNHSVSQSTFTDPCQFKSGGVDSGFQVTPPNATEFASWSFQVNTTEPLWFFCAQTAPAVHCKAGMVFALNATPDKSFDAFKNAAMGGAAGGNGTSSSDSSAPASSGSAGGSATDGATGGASPTSGSSSPTSGSSSSGSSGSNPTDASAAANSSPTGNSAFTVSGNAAGLMSMAALVLGLTL</sequence>
<feature type="chain" id="PRO_5047443516" description="Cupredoxin" evidence="2">
    <location>
        <begin position="19"/>
        <end position="233"/>
    </location>
</feature>
<dbReference type="InterPro" id="IPR008972">
    <property type="entry name" value="Cupredoxin"/>
</dbReference>
<name>A0ABR3FR03_9AGAR</name>
<dbReference type="SUPFAM" id="SSF49503">
    <property type="entry name" value="Cupredoxins"/>
    <property type="match status" value="1"/>
</dbReference>
<evidence type="ECO:0008006" key="5">
    <source>
        <dbReference type="Google" id="ProtNLM"/>
    </source>
</evidence>
<evidence type="ECO:0000256" key="1">
    <source>
        <dbReference type="SAM" id="MobiDB-lite"/>
    </source>
</evidence>
<comment type="caution">
    <text evidence="3">The sequence shown here is derived from an EMBL/GenBank/DDBJ whole genome shotgun (WGS) entry which is preliminary data.</text>
</comment>
<gene>
    <name evidence="3" type="ORF">V5O48_004117</name>
</gene>
<keyword evidence="4" id="KW-1185">Reference proteome</keyword>
<evidence type="ECO:0000313" key="4">
    <source>
        <dbReference type="Proteomes" id="UP001465976"/>
    </source>
</evidence>
<feature type="signal peptide" evidence="2">
    <location>
        <begin position="1"/>
        <end position="18"/>
    </location>
</feature>
<dbReference type="EMBL" id="JBAHYK010000132">
    <property type="protein sequence ID" value="KAL0577881.1"/>
    <property type="molecule type" value="Genomic_DNA"/>
</dbReference>
<reference evidence="3 4" key="1">
    <citation type="submission" date="2024-02" db="EMBL/GenBank/DDBJ databases">
        <title>A draft genome for the cacao thread blight pathogen Marasmius crinis-equi.</title>
        <authorList>
            <person name="Cohen S.P."/>
            <person name="Baruah I.K."/>
            <person name="Amoako-Attah I."/>
            <person name="Bukari Y."/>
            <person name="Meinhardt L.W."/>
            <person name="Bailey B.A."/>
        </authorList>
    </citation>
    <scope>NUCLEOTIDE SEQUENCE [LARGE SCALE GENOMIC DNA]</scope>
    <source>
        <strain evidence="3 4">GH-76</strain>
    </source>
</reference>
<dbReference type="CDD" id="cd00920">
    <property type="entry name" value="Cupredoxin"/>
    <property type="match status" value="1"/>
</dbReference>
<keyword evidence="2" id="KW-0732">Signal</keyword>
<evidence type="ECO:0000313" key="3">
    <source>
        <dbReference type="EMBL" id="KAL0577881.1"/>
    </source>
</evidence>
<organism evidence="3 4">
    <name type="scientific">Marasmius crinis-equi</name>
    <dbReference type="NCBI Taxonomy" id="585013"/>
    <lineage>
        <taxon>Eukaryota</taxon>
        <taxon>Fungi</taxon>
        <taxon>Dikarya</taxon>
        <taxon>Basidiomycota</taxon>
        <taxon>Agaricomycotina</taxon>
        <taxon>Agaricomycetes</taxon>
        <taxon>Agaricomycetidae</taxon>
        <taxon>Agaricales</taxon>
        <taxon>Marasmiineae</taxon>
        <taxon>Marasmiaceae</taxon>
        <taxon>Marasmius</taxon>
    </lineage>
</organism>
<evidence type="ECO:0000256" key="2">
    <source>
        <dbReference type="SAM" id="SignalP"/>
    </source>
</evidence>
<dbReference type="PANTHER" id="PTHR34883">
    <property type="entry name" value="SERINE-RICH PROTEIN, PUTATIVE-RELATED-RELATED"/>
    <property type="match status" value="1"/>
</dbReference>
<protein>
    <recommendedName>
        <fullName evidence="5">Cupredoxin</fullName>
    </recommendedName>
</protein>
<accession>A0ABR3FR03</accession>